<proteinExistence type="predicted"/>
<dbReference type="Proteomes" id="UP000050331">
    <property type="component" value="Chromosome"/>
</dbReference>
<dbReference type="AlphaFoldDB" id="A0A0U4FXI8"/>
<dbReference type="KEGG" id="lao:AOX59_18910"/>
<organism evidence="1 2">
    <name type="scientific">Lentibacillus amyloliquefaciens</name>
    <dbReference type="NCBI Taxonomy" id="1472767"/>
    <lineage>
        <taxon>Bacteria</taxon>
        <taxon>Bacillati</taxon>
        <taxon>Bacillota</taxon>
        <taxon>Bacilli</taxon>
        <taxon>Bacillales</taxon>
        <taxon>Bacillaceae</taxon>
        <taxon>Lentibacillus</taxon>
    </lineage>
</organism>
<accession>A0A0U4FXI8</accession>
<protein>
    <recommendedName>
        <fullName evidence="3">Prophage pi2 protein 40</fullName>
    </recommendedName>
</protein>
<evidence type="ECO:0008006" key="3">
    <source>
        <dbReference type="Google" id="ProtNLM"/>
    </source>
</evidence>
<evidence type="ECO:0000313" key="2">
    <source>
        <dbReference type="Proteomes" id="UP000050331"/>
    </source>
</evidence>
<gene>
    <name evidence="1" type="ORF">AOX59_18910</name>
</gene>
<evidence type="ECO:0000313" key="1">
    <source>
        <dbReference type="EMBL" id="ALX50469.1"/>
    </source>
</evidence>
<reference evidence="1 2" key="1">
    <citation type="submission" date="2016-01" db="EMBL/GenBank/DDBJ databases">
        <title>Complete genome sequence of strain Lentibacillus amyloliquefaciens LAM0015T isolated from saline sediment.</title>
        <authorList>
            <person name="Wang J.-L."/>
            <person name="He M.-X."/>
        </authorList>
    </citation>
    <scope>NUCLEOTIDE SEQUENCE [LARGE SCALE GENOMIC DNA]</scope>
    <source>
        <strain evidence="1 2">LAM0015</strain>
    </source>
</reference>
<dbReference type="RefSeq" id="WP_068448015.1">
    <property type="nucleotide sequence ID" value="NZ_CP013862.1"/>
</dbReference>
<keyword evidence="2" id="KW-1185">Reference proteome</keyword>
<dbReference type="EMBL" id="CP013862">
    <property type="protein sequence ID" value="ALX50469.1"/>
    <property type="molecule type" value="Genomic_DNA"/>
</dbReference>
<dbReference type="OrthoDB" id="1697664at2"/>
<name>A0A0U4FXI8_9BACI</name>
<dbReference type="STRING" id="1472767.AOX59_18910"/>
<sequence length="118" mass="13746">MEKTLTIDGKQITFKSTGGTARRYRNQFGRDLFADLMKMYPLMELQKEGISTENLDYETLQTIDFSVFENIAWSLAKTADSNIPDPDSWFDSFDEFPIMDIFPELQELIEKSLQTKKK</sequence>